<dbReference type="STRING" id="1801754.A3D42_03285"/>
<evidence type="ECO:0000313" key="2">
    <source>
        <dbReference type="Proteomes" id="UP000177777"/>
    </source>
</evidence>
<dbReference type="AlphaFoldDB" id="A0A1F6W7Y6"/>
<protein>
    <submittedName>
        <fullName evidence="1">Uncharacterized protein</fullName>
    </submittedName>
</protein>
<proteinExistence type="predicted"/>
<comment type="caution">
    <text evidence="1">The sequence shown here is derived from an EMBL/GenBank/DDBJ whole genome shotgun (WGS) entry which is preliminary data.</text>
</comment>
<accession>A0A1F6W7Y6</accession>
<gene>
    <name evidence="1" type="ORF">A3D42_03285</name>
</gene>
<organism evidence="1 2">
    <name type="scientific">Candidatus Nomurabacteria bacterium RIFCSPHIGHO2_02_FULL_41_18</name>
    <dbReference type="NCBI Taxonomy" id="1801754"/>
    <lineage>
        <taxon>Bacteria</taxon>
        <taxon>Candidatus Nomuraibacteriota</taxon>
    </lineage>
</organism>
<dbReference type="EMBL" id="MFUE01000003">
    <property type="protein sequence ID" value="OGI78057.1"/>
    <property type="molecule type" value="Genomic_DNA"/>
</dbReference>
<reference evidence="1 2" key="1">
    <citation type="journal article" date="2016" name="Nat. Commun.">
        <title>Thousands of microbial genomes shed light on interconnected biogeochemical processes in an aquifer system.</title>
        <authorList>
            <person name="Anantharaman K."/>
            <person name="Brown C.T."/>
            <person name="Hug L.A."/>
            <person name="Sharon I."/>
            <person name="Castelle C.J."/>
            <person name="Probst A.J."/>
            <person name="Thomas B.C."/>
            <person name="Singh A."/>
            <person name="Wilkins M.J."/>
            <person name="Karaoz U."/>
            <person name="Brodie E.L."/>
            <person name="Williams K.H."/>
            <person name="Hubbard S.S."/>
            <person name="Banfield J.F."/>
        </authorList>
    </citation>
    <scope>NUCLEOTIDE SEQUENCE [LARGE SCALE GENOMIC DNA]</scope>
</reference>
<dbReference type="Proteomes" id="UP000177777">
    <property type="component" value="Unassembled WGS sequence"/>
</dbReference>
<evidence type="ECO:0000313" key="1">
    <source>
        <dbReference type="EMBL" id="OGI78057.1"/>
    </source>
</evidence>
<sequence length="212" mass="24510">MKRRIREVESAGRSDMPNSAGYEKKYLHEISLRSGKTISLVERAFDDRLGIADPDKYIKRWQAFKDAGLPVVRFIRRSEKGIFMKNLKHDGSEIFGKGYLTIIEDQEDNSRGKIPLLTEMENKFIRIMETDLPKIRLNLDDIVRKAKDNDLLLPSDDPFELLIHPNGTWEIIILDLSYARIDNDTHFNGPLVTNALEQLIELKDHLLARPKP</sequence>
<name>A0A1F6W7Y6_9BACT</name>